<dbReference type="Proteomes" id="UP001060112">
    <property type="component" value="Chromosome"/>
</dbReference>
<protein>
    <submittedName>
        <fullName evidence="2">Pyridoxamine 5'-phosphate oxidase family protein</fullName>
    </submittedName>
</protein>
<proteinExistence type="predicted"/>
<dbReference type="RefSeq" id="WP_290139928.1">
    <property type="nucleotide sequence ID" value="NZ_CP101620.1"/>
</dbReference>
<reference evidence="2" key="1">
    <citation type="submission" date="2022-07" db="EMBL/GenBank/DDBJ databases">
        <title>Faecal culturing of patients with breast cancer.</title>
        <authorList>
            <person name="Teng N.M.Y."/>
            <person name="Kiu R."/>
            <person name="Evans R."/>
            <person name="Baker D.J."/>
            <person name="Zenner C."/>
            <person name="Robinson S.D."/>
            <person name="Hall L.J."/>
        </authorList>
    </citation>
    <scope>NUCLEOTIDE SEQUENCE</scope>
    <source>
        <strain evidence="2">LH1062</strain>
    </source>
</reference>
<sequence length="105" mass="11686">MDMTSNECLAYIVNEIHSTVFATVDKDSNPITCAIDMMDYDENGLYFLTAKGKSFYDRLKNNSHIAFTGMKGQDTLSSIAVSMQGKVKEIGSDRLTSLFEKIPIC</sequence>
<dbReference type="InterPro" id="IPR011576">
    <property type="entry name" value="Pyridox_Oxase_N"/>
</dbReference>
<gene>
    <name evidence="2" type="ORF">NMU03_16105</name>
</gene>
<feature type="domain" description="Pyridoxamine 5'-phosphate oxidase N-terminal" evidence="1">
    <location>
        <begin position="11"/>
        <end position="93"/>
    </location>
</feature>
<evidence type="ECO:0000259" key="1">
    <source>
        <dbReference type="Pfam" id="PF01243"/>
    </source>
</evidence>
<organism evidence="2 3">
    <name type="scientific">Allocoprobacillus halotolerans</name>
    <dbReference type="NCBI Taxonomy" id="2944914"/>
    <lineage>
        <taxon>Bacteria</taxon>
        <taxon>Bacillati</taxon>
        <taxon>Bacillota</taxon>
        <taxon>Erysipelotrichia</taxon>
        <taxon>Erysipelotrichales</taxon>
        <taxon>Erysipelotrichaceae</taxon>
        <taxon>Allocoprobacillus</taxon>
    </lineage>
</organism>
<dbReference type="Gene3D" id="2.30.110.10">
    <property type="entry name" value="Electron Transport, Fmn-binding Protein, Chain A"/>
    <property type="match status" value="1"/>
</dbReference>
<dbReference type="EMBL" id="CP101620">
    <property type="protein sequence ID" value="UTY39077.1"/>
    <property type="molecule type" value="Genomic_DNA"/>
</dbReference>
<dbReference type="InterPro" id="IPR012349">
    <property type="entry name" value="Split_barrel_FMN-bd"/>
</dbReference>
<evidence type="ECO:0000313" key="3">
    <source>
        <dbReference type="Proteomes" id="UP001060112"/>
    </source>
</evidence>
<keyword evidence="3" id="KW-1185">Reference proteome</keyword>
<name>A0ABY5I554_9FIRM</name>
<dbReference type="Pfam" id="PF01243">
    <property type="entry name" value="PNPOx_N"/>
    <property type="match status" value="1"/>
</dbReference>
<accession>A0ABY5I554</accession>
<dbReference type="SUPFAM" id="SSF50475">
    <property type="entry name" value="FMN-binding split barrel"/>
    <property type="match status" value="1"/>
</dbReference>
<evidence type="ECO:0000313" key="2">
    <source>
        <dbReference type="EMBL" id="UTY39077.1"/>
    </source>
</evidence>